<dbReference type="PROSITE" id="PS00972">
    <property type="entry name" value="USP_1"/>
    <property type="match status" value="1"/>
</dbReference>
<dbReference type="PROSITE" id="PS50053">
    <property type="entry name" value="UBIQUITIN_2"/>
    <property type="match status" value="1"/>
</dbReference>
<dbReference type="SUPFAM" id="SSF54236">
    <property type="entry name" value="Ubiquitin-like"/>
    <property type="match status" value="1"/>
</dbReference>
<keyword evidence="11" id="KW-1185">Reference proteome</keyword>
<organism evidence="11 12">
    <name type="scientific">Lingula anatina</name>
    <name type="common">Brachiopod</name>
    <name type="synonym">Lingula unguis</name>
    <dbReference type="NCBI Taxonomy" id="7574"/>
    <lineage>
        <taxon>Eukaryota</taxon>
        <taxon>Metazoa</taxon>
        <taxon>Spiralia</taxon>
        <taxon>Lophotrochozoa</taxon>
        <taxon>Brachiopoda</taxon>
        <taxon>Linguliformea</taxon>
        <taxon>Lingulata</taxon>
        <taxon>Lingulida</taxon>
        <taxon>Linguloidea</taxon>
        <taxon>Lingulidae</taxon>
        <taxon>Lingula</taxon>
    </lineage>
</organism>
<dbReference type="InterPro" id="IPR028889">
    <property type="entry name" value="USP"/>
</dbReference>
<dbReference type="FunCoup" id="A0A1S3HA95">
    <property type="interactions" value="2864"/>
</dbReference>
<dbReference type="PROSITE" id="PS00973">
    <property type="entry name" value="USP_2"/>
    <property type="match status" value="1"/>
</dbReference>
<accession>A0A1S3HA95</accession>
<dbReference type="InterPro" id="IPR000626">
    <property type="entry name" value="Ubiquitin-like_dom"/>
</dbReference>
<dbReference type="STRING" id="7574.A0A1S3HA95"/>
<dbReference type="SMART" id="SM00213">
    <property type="entry name" value="UBQ"/>
    <property type="match status" value="1"/>
</dbReference>
<evidence type="ECO:0000256" key="5">
    <source>
        <dbReference type="ARBA" id="ARBA00022801"/>
    </source>
</evidence>
<dbReference type="FunFam" id="3.10.20.90:FF:000119">
    <property type="entry name" value="Ubiquitin carboxyl-terminal hydrolase 14"/>
    <property type="match status" value="1"/>
</dbReference>
<name>A0A1S3HA95_LINAN</name>
<feature type="domain" description="USP" evidence="10">
    <location>
        <begin position="104"/>
        <end position="483"/>
    </location>
</feature>
<dbReference type="PROSITE" id="PS00299">
    <property type="entry name" value="UBIQUITIN_1"/>
    <property type="match status" value="1"/>
</dbReference>
<dbReference type="InterPro" id="IPR018200">
    <property type="entry name" value="USP_CS"/>
</dbReference>
<dbReference type="KEGG" id="lak:106152842"/>
<dbReference type="SUPFAM" id="SSF54001">
    <property type="entry name" value="Cysteine proteinases"/>
    <property type="match status" value="1"/>
</dbReference>
<feature type="region of interest" description="Disordered" evidence="8">
    <location>
        <begin position="383"/>
        <end position="405"/>
    </location>
</feature>
<dbReference type="InterPro" id="IPR001394">
    <property type="entry name" value="Peptidase_C19_UCH"/>
</dbReference>
<reference evidence="12" key="1">
    <citation type="submission" date="2025-08" db="UniProtKB">
        <authorList>
            <consortium name="RefSeq"/>
        </authorList>
    </citation>
    <scope>IDENTIFICATION</scope>
    <source>
        <tissue evidence="12">Gonads</tissue>
    </source>
</reference>
<dbReference type="Pfam" id="PF00443">
    <property type="entry name" value="UCH"/>
    <property type="match status" value="1"/>
</dbReference>
<keyword evidence="5 7" id="KW-0378">Hydrolase</keyword>
<dbReference type="RefSeq" id="XP_013382034.1">
    <property type="nucleotide sequence ID" value="XM_013526580.1"/>
</dbReference>
<feature type="domain" description="Ubiquitin-like" evidence="9">
    <location>
        <begin position="4"/>
        <end position="72"/>
    </location>
</feature>
<dbReference type="PANTHER" id="PTHR43982">
    <property type="entry name" value="UBIQUITIN CARBOXYL-TERMINAL HYDROLASE"/>
    <property type="match status" value="1"/>
</dbReference>
<comment type="catalytic activity">
    <reaction evidence="1 7">
        <text>Thiol-dependent hydrolysis of ester, thioester, amide, peptide and isopeptide bonds formed by the C-terminal Gly of ubiquitin (a 76-residue protein attached to proteins as an intracellular targeting signal).</text>
        <dbReference type="EC" id="3.4.19.12"/>
    </reaction>
</comment>
<dbReference type="InterPro" id="IPR029071">
    <property type="entry name" value="Ubiquitin-like_domsf"/>
</dbReference>
<keyword evidence="3 7" id="KW-0645">Protease</keyword>
<dbReference type="GO" id="GO:0043161">
    <property type="term" value="P:proteasome-mediated ubiquitin-dependent protein catabolic process"/>
    <property type="evidence" value="ECO:0007669"/>
    <property type="project" value="InterPro"/>
</dbReference>
<comment type="similarity">
    <text evidence="2">Belongs to the peptidase C19 family. USP14/UBP6 subfamily.</text>
</comment>
<dbReference type="InterPro" id="IPR019954">
    <property type="entry name" value="Ubiquitin_CS"/>
</dbReference>
<dbReference type="Proteomes" id="UP000085678">
    <property type="component" value="Unplaced"/>
</dbReference>
<sequence length="508" mass="57223">MPTFKVNVKWGKEKFTDVECNTDEPPLLFKSQLFALSGVQPDRQKVMMKGAVLKDEEWGNMKLKDGATLLMMGTADALQEPVEKTVFMEDMNEEQLATAMELPAGLNNLGNTCYMNATVQCLKAVPELREAINKVVGHPNVGAGVFNPSYAVTTALRDLYASMDKSNTVPPLILLSILQMVFPQFAEKESEHGNWAQQDANECWTLIVRCLQQKLTALEDTAPVDGSTPAPTRGFIDQFMGVEMTSTMKCVEAPEEPPTIMKENLLQLSCFIEKDVKYLQTGLKSRLEEHITKNSPTLGRDAQYEKTSKISRLPAYLTIQFVRFFYKEKEAVNAKILKDVKFTEILDLFDLCTEELQQKLVPMRTKFKEEEDKNVERANLSKAKKGVKNAPAVPEKKTRKEPFSFPDDTGSNNSGYYKLRAVLTHRGRSSSSGHYVSWVRRKDTDEWLMFDDDKVSVVESEDILRLSGGGDWHCAYFLVYGPRVLEIEEEEVEEGAGEGQAKPMETSS</sequence>
<dbReference type="Gene3D" id="3.90.70.10">
    <property type="entry name" value="Cysteine proteinases"/>
    <property type="match status" value="1"/>
</dbReference>
<dbReference type="AlphaFoldDB" id="A0A1S3HA95"/>
<dbReference type="PROSITE" id="PS50235">
    <property type="entry name" value="USP_3"/>
    <property type="match status" value="1"/>
</dbReference>
<evidence type="ECO:0000256" key="8">
    <source>
        <dbReference type="SAM" id="MobiDB-lite"/>
    </source>
</evidence>
<evidence type="ECO:0000256" key="6">
    <source>
        <dbReference type="ARBA" id="ARBA00022807"/>
    </source>
</evidence>
<dbReference type="FunFam" id="3.90.70.10:FF:000032">
    <property type="entry name" value="Ubiquitin carboxyl-terminal hydrolase 14"/>
    <property type="match status" value="1"/>
</dbReference>
<evidence type="ECO:0000256" key="1">
    <source>
        <dbReference type="ARBA" id="ARBA00000707"/>
    </source>
</evidence>
<dbReference type="GO" id="GO:0016579">
    <property type="term" value="P:protein deubiquitination"/>
    <property type="evidence" value="ECO:0007669"/>
    <property type="project" value="InterPro"/>
</dbReference>
<dbReference type="InParanoid" id="A0A1S3HA95"/>
<evidence type="ECO:0000259" key="9">
    <source>
        <dbReference type="PROSITE" id="PS50053"/>
    </source>
</evidence>
<evidence type="ECO:0000256" key="3">
    <source>
        <dbReference type="ARBA" id="ARBA00022670"/>
    </source>
</evidence>
<dbReference type="OrthoDB" id="333239at2759"/>
<dbReference type="InterPro" id="IPR038765">
    <property type="entry name" value="Papain-like_cys_pep_sf"/>
</dbReference>
<evidence type="ECO:0000313" key="11">
    <source>
        <dbReference type="Proteomes" id="UP000085678"/>
    </source>
</evidence>
<keyword evidence="4 7" id="KW-0833">Ubl conjugation pathway</keyword>
<evidence type="ECO:0000256" key="2">
    <source>
        <dbReference type="ARBA" id="ARBA00008739"/>
    </source>
</evidence>
<gene>
    <name evidence="12" type="primary">LOC106152842</name>
</gene>
<dbReference type="GO" id="GO:0061136">
    <property type="term" value="P:regulation of proteasomal protein catabolic process"/>
    <property type="evidence" value="ECO:0007669"/>
    <property type="project" value="TreeGrafter"/>
</dbReference>
<dbReference type="CDD" id="cd02657">
    <property type="entry name" value="Peptidase_C19A"/>
    <property type="match status" value="1"/>
</dbReference>
<dbReference type="InterPro" id="IPR044635">
    <property type="entry name" value="UBP14-like"/>
</dbReference>
<dbReference type="EC" id="3.4.19.12" evidence="7"/>
<evidence type="ECO:0000256" key="4">
    <source>
        <dbReference type="ARBA" id="ARBA00022786"/>
    </source>
</evidence>
<protein>
    <recommendedName>
        <fullName evidence="7">Ubiquitin carboxyl-terminal hydrolase</fullName>
        <ecNumber evidence="7">3.4.19.12</ecNumber>
    </recommendedName>
</protein>
<proteinExistence type="inferred from homology"/>
<evidence type="ECO:0000259" key="10">
    <source>
        <dbReference type="PROSITE" id="PS50235"/>
    </source>
</evidence>
<evidence type="ECO:0000313" key="12">
    <source>
        <dbReference type="RefSeq" id="XP_013382034.1"/>
    </source>
</evidence>
<dbReference type="PANTHER" id="PTHR43982:SF1">
    <property type="entry name" value="UBIQUITIN CARBOXYL-TERMINAL HYDROLASE 14"/>
    <property type="match status" value="1"/>
</dbReference>
<keyword evidence="6 7" id="KW-0788">Thiol protease</keyword>
<dbReference type="GO" id="GO:0004843">
    <property type="term" value="F:cysteine-type deubiquitinase activity"/>
    <property type="evidence" value="ECO:0007669"/>
    <property type="project" value="UniProtKB-UniRule"/>
</dbReference>
<dbReference type="GeneID" id="106152842"/>
<dbReference type="CDD" id="cd16104">
    <property type="entry name" value="Ubl_USP14_like"/>
    <property type="match status" value="1"/>
</dbReference>
<dbReference type="GO" id="GO:0070628">
    <property type="term" value="F:proteasome binding"/>
    <property type="evidence" value="ECO:0007669"/>
    <property type="project" value="TreeGrafter"/>
</dbReference>
<dbReference type="Gene3D" id="3.10.20.90">
    <property type="entry name" value="Phosphatidylinositol 3-kinase Catalytic Subunit, Chain A, domain 1"/>
    <property type="match status" value="1"/>
</dbReference>
<evidence type="ECO:0000256" key="7">
    <source>
        <dbReference type="RuleBase" id="RU366025"/>
    </source>
</evidence>